<sequence length="89" mass="9908">MDDLDLSIDGELFRVSERSQPPGRLSYHFAWLNGPDEGTYGFTVGLSQPSPMSRQELMSEARGFVESFYEPGGIGEEDFPGHRPANQGR</sequence>
<gene>
    <name evidence="1" type="ORF">ACFSFX_05035</name>
</gene>
<protein>
    <submittedName>
        <fullName evidence="1">Uncharacterized protein</fullName>
    </submittedName>
</protein>
<evidence type="ECO:0000313" key="2">
    <source>
        <dbReference type="Proteomes" id="UP001597307"/>
    </source>
</evidence>
<reference evidence="2" key="1">
    <citation type="journal article" date="2019" name="Int. J. Syst. Evol. Microbiol.">
        <title>The Global Catalogue of Microorganisms (GCM) 10K type strain sequencing project: providing services to taxonomists for standard genome sequencing and annotation.</title>
        <authorList>
            <consortium name="The Broad Institute Genomics Platform"/>
            <consortium name="The Broad Institute Genome Sequencing Center for Infectious Disease"/>
            <person name="Wu L."/>
            <person name="Ma J."/>
        </authorList>
    </citation>
    <scope>NUCLEOTIDE SEQUENCE [LARGE SCALE GENOMIC DNA]</scope>
    <source>
        <strain evidence="2">JCM 11496</strain>
    </source>
</reference>
<accession>A0ABW4Q5C3</accession>
<proteinExistence type="predicted"/>
<organism evidence="1 2">
    <name type="scientific">Arthrobacter flavus</name>
    <dbReference type="NCBI Taxonomy" id="95172"/>
    <lineage>
        <taxon>Bacteria</taxon>
        <taxon>Bacillati</taxon>
        <taxon>Actinomycetota</taxon>
        <taxon>Actinomycetes</taxon>
        <taxon>Micrococcales</taxon>
        <taxon>Micrococcaceae</taxon>
        <taxon>Arthrobacter</taxon>
    </lineage>
</organism>
<evidence type="ECO:0000313" key="1">
    <source>
        <dbReference type="EMBL" id="MFD1845957.1"/>
    </source>
</evidence>
<name>A0ABW4Q5C3_9MICC</name>
<dbReference type="EMBL" id="JBHUGA010000011">
    <property type="protein sequence ID" value="MFD1845957.1"/>
    <property type="molecule type" value="Genomic_DNA"/>
</dbReference>
<dbReference type="Proteomes" id="UP001597307">
    <property type="component" value="Unassembled WGS sequence"/>
</dbReference>
<comment type="caution">
    <text evidence="1">The sequence shown here is derived from an EMBL/GenBank/DDBJ whole genome shotgun (WGS) entry which is preliminary data.</text>
</comment>
<keyword evidence="2" id="KW-1185">Reference proteome</keyword>
<dbReference type="RefSeq" id="WP_343880442.1">
    <property type="nucleotide sequence ID" value="NZ_BAAAIJ010000047.1"/>
</dbReference>